<gene>
    <name evidence="8" type="ORF">SAMN02745216_04816</name>
</gene>
<dbReference type="InterPro" id="IPR051326">
    <property type="entry name" value="Kynurenine-oxoglutarate_AT"/>
</dbReference>
<evidence type="ECO:0000256" key="4">
    <source>
        <dbReference type="ARBA" id="ARBA00022679"/>
    </source>
</evidence>
<keyword evidence="3 6" id="KW-0032">Aminotransferase</keyword>
<dbReference type="AlphaFoldDB" id="A0A1M6YQK1"/>
<dbReference type="OrthoDB" id="9804474at2"/>
<reference evidence="9" key="1">
    <citation type="submission" date="2016-11" db="EMBL/GenBank/DDBJ databases">
        <authorList>
            <person name="Varghese N."/>
            <person name="Submissions S."/>
        </authorList>
    </citation>
    <scope>NUCLEOTIDE SEQUENCE [LARGE SCALE GENOMIC DNA]</scope>
    <source>
        <strain evidence="9">DSM 16219</strain>
    </source>
</reference>
<comment type="similarity">
    <text evidence="2 6">Belongs to the class-I pyridoxal-phosphate-dependent aminotransferase family.</text>
</comment>
<dbReference type="EMBL" id="FQZU01000052">
    <property type="protein sequence ID" value="SHL20497.1"/>
    <property type="molecule type" value="Genomic_DNA"/>
</dbReference>
<evidence type="ECO:0000256" key="2">
    <source>
        <dbReference type="ARBA" id="ARBA00007441"/>
    </source>
</evidence>
<dbReference type="SUPFAM" id="SSF53383">
    <property type="entry name" value="PLP-dependent transferases"/>
    <property type="match status" value="1"/>
</dbReference>
<evidence type="ECO:0000256" key="3">
    <source>
        <dbReference type="ARBA" id="ARBA00022576"/>
    </source>
</evidence>
<dbReference type="PROSITE" id="PS00105">
    <property type="entry name" value="AA_TRANSFER_CLASS_1"/>
    <property type="match status" value="1"/>
</dbReference>
<evidence type="ECO:0000259" key="7">
    <source>
        <dbReference type="Pfam" id="PF00155"/>
    </source>
</evidence>
<sequence length="384" mass="41812">MRISARGQNIRQSDIRTMTTACREAGGINLAQGVCDIKVPDEVIAGAKKAMDEGFNVYTPNHGLPELRQAIAGKTEAFYGYRPDPETEIVASLGATGVFYCAAMALLNPGDEVILFEPYYGYHASTLEAVGAIPVFVPAKPGTWEIEPDALAKAVSPQTRGIVLCTPGNPSGHVMTPGEIDLIAEVAQKHDLVIFSDEIYEHFLYDGRTHQCPGLHPGLEGRTVTMSGASKTYAITGWRLGYCICPADVTDAVTHLNDLVYVCAPAPLQMGVAAGMNMLGRDYYEGLARDHQKKRDLFCDTIEKAGMKPYRPEGAYYVLAEVSGVPGHDSFTRAMHILEKTGVSSVPGRAFFHDDSGDALVRFCFAKEFPVLEEACDRIAKWKR</sequence>
<proteinExistence type="inferred from homology"/>
<dbReference type="CDD" id="cd00609">
    <property type="entry name" value="AAT_like"/>
    <property type="match status" value="1"/>
</dbReference>
<evidence type="ECO:0000256" key="6">
    <source>
        <dbReference type="RuleBase" id="RU000481"/>
    </source>
</evidence>
<evidence type="ECO:0000256" key="5">
    <source>
        <dbReference type="ARBA" id="ARBA00022898"/>
    </source>
</evidence>
<evidence type="ECO:0000313" key="9">
    <source>
        <dbReference type="Proteomes" id="UP000183994"/>
    </source>
</evidence>
<feature type="domain" description="Aminotransferase class I/classII large" evidence="7">
    <location>
        <begin position="27"/>
        <end position="379"/>
    </location>
</feature>
<dbReference type="InterPro" id="IPR015424">
    <property type="entry name" value="PyrdxlP-dep_Trfase"/>
</dbReference>
<keyword evidence="9" id="KW-1185">Reference proteome</keyword>
<dbReference type="EC" id="2.6.1.-" evidence="6"/>
<dbReference type="STRING" id="1121393.SAMN02745216_04816"/>
<dbReference type="FunFam" id="3.40.640.10:FF:000033">
    <property type="entry name" value="Aspartate aminotransferase"/>
    <property type="match status" value="1"/>
</dbReference>
<dbReference type="Gene3D" id="3.40.640.10">
    <property type="entry name" value="Type I PLP-dependent aspartate aminotransferase-like (Major domain)"/>
    <property type="match status" value="1"/>
</dbReference>
<dbReference type="Gene3D" id="3.90.1150.10">
    <property type="entry name" value="Aspartate Aminotransferase, domain 1"/>
    <property type="match status" value="1"/>
</dbReference>
<protein>
    <recommendedName>
        <fullName evidence="6">Aminotransferase</fullName>
        <ecNumber evidence="6">2.6.1.-</ecNumber>
    </recommendedName>
</protein>
<dbReference type="PANTHER" id="PTHR43807">
    <property type="entry name" value="FI04487P"/>
    <property type="match status" value="1"/>
</dbReference>
<name>A0A1M6YQK1_9BACT</name>
<dbReference type="InterPro" id="IPR015421">
    <property type="entry name" value="PyrdxlP-dep_Trfase_major"/>
</dbReference>
<dbReference type="Proteomes" id="UP000183994">
    <property type="component" value="Unassembled WGS sequence"/>
</dbReference>
<evidence type="ECO:0000313" key="8">
    <source>
        <dbReference type="EMBL" id="SHL20497.1"/>
    </source>
</evidence>
<accession>A0A1M6YQK1</accession>
<dbReference type="RefSeq" id="WP_073478797.1">
    <property type="nucleotide sequence ID" value="NZ_FQZU01000052.1"/>
</dbReference>
<dbReference type="GO" id="GO:0005737">
    <property type="term" value="C:cytoplasm"/>
    <property type="evidence" value="ECO:0007669"/>
    <property type="project" value="TreeGrafter"/>
</dbReference>
<organism evidence="8 9">
    <name type="scientific">Desulfatibacillum alkenivorans DSM 16219</name>
    <dbReference type="NCBI Taxonomy" id="1121393"/>
    <lineage>
        <taxon>Bacteria</taxon>
        <taxon>Pseudomonadati</taxon>
        <taxon>Thermodesulfobacteriota</taxon>
        <taxon>Desulfobacteria</taxon>
        <taxon>Desulfobacterales</taxon>
        <taxon>Desulfatibacillaceae</taxon>
        <taxon>Desulfatibacillum</taxon>
    </lineage>
</organism>
<dbReference type="Pfam" id="PF00155">
    <property type="entry name" value="Aminotran_1_2"/>
    <property type="match status" value="1"/>
</dbReference>
<dbReference type="GO" id="GO:0030170">
    <property type="term" value="F:pyridoxal phosphate binding"/>
    <property type="evidence" value="ECO:0007669"/>
    <property type="project" value="InterPro"/>
</dbReference>
<comment type="cofactor">
    <cofactor evidence="1 6">
        <name>pyridoxal 5'-phosphate</name>
        <dbReference type="ChEBI" id="CHEBI:597326"/>
    </cofactor>
</comment>
<dbReference type="InterPro" id="IPR004838">
    <property type="entry name" value="NHTrfase_class1_PyrdxlP-BS"/>
</dbReference>
<dbReference type="PANTHER" id="PTHR43807:SF20">
    <property type="entry name" value="FI04487P"/>
    <property type="match status" value="1"/>
</dbReference>
<keyword evidence="5" id="KW-0663">Pyridoxal phosphate</keyword>
<dbReference type="GO" id="GO:0016212">
    <property type="term" value="F:kynurenine-oxoglutarate transaminase activity"/>
    <property type="evidence" value="ECO:0007669"/>
    <property type="project" value="TreeGrafter"/>
</dbReference>
<keyword evidence="4 6" id="KW-0808">Transferase</keyword>
<evidence type="ECO:0000256" key="1">
    <source>
        <dbReference type="ARBA" id="ARBA00001933"/>
    </source>
</evidence>
<dbReference type="InterPro" id="IPR004839">
    <property type="entry name" value="Aminotransferase_I/II_large"/>
</dbReference>
<dbReference type="InterPro" id="IPR015422">
    <property type="entry name" value="PyrdxlP-dep_Trfase_small"/>
</dbReference>